<organism evidence="2 3">
    <name type="scientific">Tessaracoccus antarcticus</name>
    <dbReference type="NCBI Taxonomy" id="2479848"/>
    <lineage>
        <taxon>Bacteria</taxon>
        <taxon>Bacillati</taxon>
        <taxon>Actinomycetota</taxon>
        <taxon>Actinomycetes</taxon>
        <taxon>Propionibacteriales</taxon>
        <taxon>Propionibacteriaceae</taxon>
        <taxon>Tessaracoccus</taxon>
    </lineage>
</organism>
<comment type="caution">
    <text evidence="2">The sequence shown here is derived from an EMBL/GenBank/DDBJ whole genome shotgun (WGS) entry which is preliminary data.</text>
</comment>
<dbReference type="Pfam" id="PF04230">
    <property type="entry name" value="PS_pyruv_trans"/>
    <property type="match status" value="1"/>
</dbReference>
<dbReference type="EMBL" id="REFW01000001">
    <property type="protein sequence ID" value="RMB61894.1"/>
    <property type="molecule type" value="Genomic_DNA"/>
</dbReference>
<dbReference type="Proteomes" id="UP000275256">
    <property type="component" value="Unassembled WGS sequence"/>
</dbReference>
<evidence type="ECO:0000259" key="1">
    <source>
        <dbReference type="Pfam" id="PF04230"/>
    </source>
</evidence>
<name>A0A3M0GAG1_9ACTN</name>
<gene>
    <name evidence="2" type="ORF">EAX62_04650</name>
</gene>
<keyword evidence="2" id="KW-0808">Transferase</keyword>
<evidence type="ECO:0000313" key="2">
    <source>
        <dbReference type="EMBL" id="RMB61894.1"/>
    </source>
</evidence>
<dbReference type="InterPro" id="IPR007345">
    <property type="entry name" value="Polysacch_pyruvyl_Trfase"/>
</dbReference>
<dbReference type="PANTHER" id="PTHR36836:SF1">
    <property type="entry name" value="COLANIC ACID BIOSYNTHESIS PROTEIN WCAK"/>
    <property type="match status" value="1"/>
</dbReference>
<accession>A0A3M0GAG1</accession>
<dbReference type="AlphaFoldDB" id="A0A3M0GAG1"/>
<sequence length="302" mass="33872">MTELAPILRGNFLARFSTHSPVLHGHQMLLSNGMRDFCLKANLKFLGGTNLIKSTLISKKPGWNINPVSAPLYRGAVTVGCGVGGSGPIRDPYTKWIYRSVLSPSIVHSTRDQRTAEVLQALGVRAVNTGCPTTWTLTAEHCAKIPLARAPRVVFTVTDYAQNRDHDLAILDALRDMYEETFVWIQGSRDFQYLSELDVLDRVTLIEPSLSAYRDFLAMEDVDYVGTRLHAGIFAMRHGRRAIIVAVDHRALDMQETHNLNVVPRGDVSELRRMVEQDVVTDVRINRVAIDDWMKQFVSVDA</sequence>
<feature type="domain" description="Polysaccharide pyruvyl transferase" evidence="1">
    <location>
        <begin position="65"/>
        <end position="249"/>
    </location>
</feature>
<proteinExistence type="predicted"/>
<dbReference type="PANTHER" id="PTHR36836">
    <property type="entry name" value="COLANIC ACID BIOSYNTHESIS PROTEIN WCAK"/>
    <property type="match status" value="1"/>
</dbReference>
<evidence type="ECO:0000313" key="3">
    <source>
        <dbReference type="Proteomes" id="UP000275256"/>
    </source>
</evidence>
<keyword evidence="3" id="KW-1185">Reference proteome</keyword>
<reference evidence="2 3" key="1">
    <citation type="submission" date="2018-10" db="EMBL/GenBank/DDBJ databases">
        <title>Tessaracoccus antarcticuss sp. nov., isolated from sediment.</title>
        <authorList>
            <person name="Zhou L.Y."/>
            <person name="Du Z.J."/>
        </authorList>
    </citation>
    <scope>NUCLEOTIDE SEQUENCE [LARGE SCALE GENOMIC DNA]</scope>
    <source>
        <strain evidence="2 3">JDX10</strain>
    </source>
</reference>
<protein>
    <submittedName>
        <fullName evidence="2">Polysaccharide pyruvyl transferase family protein</fullName>
    </submittedName>
</protein>
<dbReference type="GO" id="GO:0016740">
    <property type="term" value="F:transferase activity"/>
    <property type="evidence" value="ECO:0007669"/>
    <property type="project" value="UniProtKB-KW"/>
</dbReference>